<accession>A0A8S5UN87</accession>
<reference evidence="1" key="1">
    <citation type="journal article" date="2021" name="Proc. Natl. Acad. Sci. U.S.A.">
        <title>A Catalog of Tens of Thousands of Viruses from Human Metagenomes Reveals Hidden Associations with Chronic Diseases.</title>
        <authorList>
            <person name="Tisza M.J."/>
            <person name="Buck C.B."/>
        </authorList>
    </citation>
    <scope>NUCLEOTIDE SEQUENCE</scope>
    <source>
        <strain evidence="1">CtwVB15</strain>
    </source>
</reference>
<sequence length="517" mass="55155">MSIPFYVIAPTTAKVVKPAFTAEKQHLILAVKNELIPTSVPYLVFTSAADYALSFGKDKVYNALVKYFGFLSKSGLSPEKAVIMRWYDEDTAPFAIGGQMPDNGLAELKKITAGKLTVTFDGTAFEATALDFSAANAYSDVATTLQAALQGNAGGGAAFTGATVEYNTTTGGFIITSGEKGAAATIAAFTGEAETLKALGLTSAILSQGVDKEDFADFCERLADANPVGFTITTLETVTPADMLASAAWLQMTVENQTLYTVWKLAFNFADMDALSEFSGKIKDFSYTGLTLCYDPNGENVNILDAAISASTDYGVENGTKNYNYQPATGYTSVTKYGKVTEYQAGQTNLGVYNKLNGLGASFVYSVGYGDQEQTYYGTGVMLGDFATEDTQANQAGLESDLRLAVINGLNAVEKLKLRGTDAEETLAALVAPSFQKFQKNGAIAYNGELSTTDRISITQSFGSAEAADAVESNGYFFRVESLTETDVAEKRRRIRYAYLAGGVINKVVFNASIYGV</sequence>
<evidence type="ECO:0000313" key="1">
    <source>
        <dbReference type="EMBL" id="DAF95935.1"/>
    </source>
</evidence>
<dbReference type="EMBL" id="BK016112">
    <property type="protein sequence ID" value="DAF95935.1"/>
    <property type="molecule type" value="Genomic_DNA"/>
</dbReference>
<dbReference type="Pfam" id="PF11863">
    <property type="entry name" value="DUF3383"/>
    <property type="match status" value="1"/>
</dbReference>
<organism evidence="1">
    <name type="scientific">Myoviridae sp. ctwVB15</name>
    <dbReference type="NCBI Taxonomy" id="2825208"/>
    <lineage>
        <taxon>Viruses</taxon>
        <taxon>Duplodnaviria</taxon>
        <taxon>Heunggongvirae</taxon>
        <taxon>Uroviricota</taxon>
        <taxon>Caudoviricetes</taxon>
    </lineage>
</organism>
<proteinExistence type="predicted"/>
<protein>
    <submittedName>
        <fullName evidence="1">Tail sheath protein</fullName>
    </submittedName>
</protein>
<dbReference type="InterPro" id="IPR021808">
    <property type="entry name" value="DUF3383"/>
</dbReference>
<name>A0A8S5UN87_9CAUD</name>